<dbReference type="InterPro" id="IPR000914">
    <property type="entry name" value="SBP_5_dom"/>
</dbReference>
<sequence length="471" mass="52867">MRAVFPGGGADEVLDPHTTDLYAEVARAKALFDKLADYGSDMSPQPRLAERWESSADLLTWRVPLRQAAFHDGKPLRADDVLSSYARILRPDSTRRAKASLSVIDLANSRAIDDRTVEFRLKRPYAEFPNALATLGAYIVPEGAQHFDRPIGSGPFRFTSFEPGRSFLAARNPDYWDGAPHLDELEILVSNDESARVNALLGDQADYAHDLTATTARSHEEAGQIQIHRLPLSNFHALAMKVDRPPFDRREVRQAFFHLIDREELVRSVLQGSGEVANDLFGKNYQYYNDALPQRRQDLDQARALLRQAGAENLTVELLTSEASPGLREAALAIADQAKQAGVTVKVTLGNKDTYWSDIADRGSVVSYRSGAMPIESHISQRLLSGSTTNNTKWQRREFDELYHQAQATSDERARTELYMEMQRELFEEGGFLWWGVSDWIVASANRVGGIDDRAPANTLDWARFDKVWMG</sequence>
<organism evidence="2 3">
    <name type="scientific">Saccharopolyspora gloriosae</name>
    <dbReference type="NCBI Taxonomy" id="455344"/>
    <lineage>
        <taxon>Bacteria</taxon>
        <taxon>Bacillati</taxon>
        <taxon>Actinomycetota</taxon>
        <taxon>Actinomycetes</taxon>
        <taxon>Pseudonocardiales</taxon>
        <taxon>Pseudonocardiaceae</taxon>
        <taxon>Saccharopolyspora</taxon>
    </lineage>
</organism>
<dbReference type="Gene3D" id="3.10.105.10">
    <property type="entry name" value="Dipeptide-binding Protein, Domain 3"/>
    <property type="match status" value="1"/>
</dbReference>
<dbReference type="GO" id="GO:1904680">
    <property type="term" value="F:peptide transmembrane transporter activity"/>
    <property type="evidence" value="ECO:0007669"/>
    <property type="project" value="TreeGrafter"/>
</dbReference>
<feature type="domain" description="Solute-binding protein family 5" evidence="1">
    <location>
        <begin position="44"/>
        <end position="371"/>
    </location>
</feature>
<dbReference type="InterPro" id="IPR030678">
    <property type="entry name" value="Peptide/Ni-bd"/>
</dbReference>
<evidence type="ECO:0000313" key="2">
    <source>
        <dbReference type="EMBL" id="MBB5071643.1"/>
    </source>
</evidence>
<dbReference type="PIRSF" id="PIRSF002741">
    <property type="entry name" value="MppA"/>
    <property type="match status" value="1"/>
</dbReference>
<keyword evidence="3" id="KW-1185">Reference proteome</keyword>
<comment type="caution">
    <text evidence="2">The sequence shown here is derived from an EMBL/GenBank/DDBJ whole genome shotgun (WGS) entry which is preliminary data.</text>
</comment>
<dbReference type="Proteomes" id="UP000580474">
    <property type="component" value="Unassembled WGS sequence"/>
</dbReference>
<dbReference type="GO" id="GO:0043190">
    <property type="term" value="C:ATP-binding cassette (ABC) transporter complex"/>
    <property type="evidence" value="ECO:0007669"/>
    <property type="project" value="InterPro"/>
</dbReference>
<dbReference type="AlphaFoldDB" id="A0A840NNJ0"/>
<dbReference type="Gene3D" id="3.40.190.10">
    <property type="entry name" value="Periplasmic binding protein-like II"/>
    <property type="match status" value="1"/>
</dbReference>
<dbReference type="GO" id="GO:0042597">
    <property type="term" value="C:periplasmic space"/>
    <property type="evidence" value="ECO:0007669"/>
    <property type="project" value="UniProtKB-ARBA"/>
</dbReference>
<dbReference type="Pfam" id="PF00496">
    <property type="entry name" value="SBP_bac_5"/>
    <property type="match status" value="1"/>
</dbReference>
<dbReference type="CDD" id="cd08503">
    <property type="entry name" value="PBP2_NikA_DppA_OppA_like_17"/>
    <property type="match status" value="1"/>
</dbReference>
<name>A0A840NNJ0_9PSEU</name>
<dbReference type="PANTHER" id="PTHR30290">
    <property type="entry name" value="PERIPLASMIC BINDING COMPONENT OF ABC TRANSPORTER"/>
    <property type="match status" value="1"/>
</dbReference>
<dbReference type="InterPro" id="IPR039424">
    <property type="entry name" value="SBP_5"/>
</dbReference>
<accession>A0A840NNJ0</accession>
<dbReference type="SUPFAM" id="SSF53850">
    <property type="entry name" value="Periplasmic binding protein-like II"/>
    <property type="match status" value="1"/>
</dbReference>
<dbReference type="GO" id="GO:0015833">
    <property type="term" value="P:peptide transport"/>
    <property type="evidence" value="ECO:0007669"/>
    <property type="project" value="TreeGrafter"/>
</dbReference>
<evidence type="ECO:0000259" key="1">
    <source>
        <dbReference type="Pfam" id="PF00496"/>
    </source>
</evidence>
<proteinExistence type="predicted"/>
<gene>
    <name evidence="2" type="ORF">BJ969_004731</name>
</gene>
<dbReference type="PANTHER" id="PTHR30290:SF83">
    <property type="entry name" value="ABC TRANSPORTER SUBSTRATE-BINDING PROTEIN"/>
    <property type="match status" value="1"/>
</dbReference>
<reference evidence="2 3" key="1">
    <citation type="submission" date="2020-08" db="EMBL/GenBank/DDBJ databases">
        <title>Sequencing the genomes of 1000 actinobacteria strains.</title>
        <authorList>
            <person name="Klenk H.-P."/>
        </authorList>
    </citation>
    <scope>NUCLEOTIDE SEQUENCE [LARGE SCALE GENOMIC DNA]</scope>
    <source>
        <strain evidence="2 3">DSM 45582</strain>
    </source>
</reference>
<dbReference type="EMBL" id="JACHIV010000001">
    <property type="protein sequence ID" value="MBB5071643.1"/>
    <property type="molecule type" value="Genomic_DNA"/>
</dbReference>
<protein>
    <submittedName>
        <fullName evidence="2">Peptide/nickel transport system substrate-binding protein</fullName>
    </submittedName>
</protein>
<evidence type="ECO:0000313" key="3">
    <source>
        <dbReference type="Proteomes" id="UP000580474"/>
    </source>
</evidence>